<reference evidence="4" key="1">
    <citation type="submission" date="2019-02" db="EMBL/GenBank/DDBJ databases">
        <authorList>
            <person name="Gruber-Vodicka R. H."/>
            <person name="Seah K. B. B."/>
        </authorList>
    </citation>
    <scope>NUCLEOTIDE SEQUENCE</scope>
    <source>
        <strain evidence="4">BECK_BZ163</strain>
        <strain evidence="5">BECK_BZ164</strain>
        <strain evidence="3">BECK_BZ165</strain>
    </source>
</reference>
<name>A0A450TCF6_9GAMM</name>
<organism evidence="4">
    <name type="scientific">Candidatus Kentrum sp. FM</name>
    <dbReference type="NCBI Taxonomy" id="2126340"/>
    <lineage>
        <taxon>Bacteria</taxon>
        <taxon>Pseudomonadati</taxon>
        <taxon>Pseudomonadota</taxon>
        <taxon>Gammaproteobacteria</taxon>
        <taxon>Candidatus Kentrum</taxon>
    </lineage>
</organism>
<dbReference type="InterPro" id="IPR051803">
    <property type="entry name" value="TA_system_RelE-like_toxin"/>
</dbReference>
<dbReference type="InterPro" id="IPR035093">
    <property type="entry name" value="RelE/ParE_toxin_dom_sf"/>
</dbReference>
<dbReference type="EMBL" id="CAADFL010000357">
    <property type="protein sequence ID" value="VFK15147.1"/>
    <property type="molecule type" value="Genomic_DNA"/>
</dbReference>
<dbReference type="Gene3D" id="3.30.2310.20">
    <property type="entry name" value="RelE-like"/>
    <property type="match status" value="1"/>
</dbReference>
<dbReference type="EMBL" id="CAADEZ010000359">
    <property type="protein sequence ID" value="VFJ64540.1"/>
    <property type="molecule type" value="Genomic_DNA"/>
</dbReference>
<evidence type="ECO:0000256" key="2">
    <source>
        <dbReference type="ARBA" id="ARBA00022649"/>
    </source>
</evidence>
<gene>
    <name evidence="4" type="ORF">BECKFM1743A_GA0114220_103593</name>
    <name evidence="5" type="ORF">BECKFM1743B_GA0114221_103574</name>
    <name evidence="3" type="ORF">BECKFM1743C_GA0114222_103554</name>
</gene>
<protein>
    <submittedName>
        <fullName evidence="4">Addiction module toxin, RelE/StbE family</fullName>
    </submittedName>
</protein>
<evidence type="ECO:0000313" key="4">
    <source>
        <dbReference type="EMBL" id="VFJ64540.1"/>
    </source>
</evidence>
<keyword evidence="2" id="KW-1277">Toxin-antitoxin system</keyword>
<evidence type="ECO:0000313" key="3">
    <source>
        <dbReference type="EMBL" id="VFJ63823.1"/>
    </source>
</evidence>
<comment type="similarity">
    <text evidence="1">Belongs to the RelE toxin family.</text>
</comment>
<accession>A0A450TCF6</accession>
<dbReference type="EMBL" id="CAADFA010000355">
    <property type="protein sequence ID" value="VFJ63823.1"/>
    <property type="molecule type" value="Genomic_DNA"/>
</dbReference>
<evidence type="ECO:0000313" key="5">
    <source>
        <dbReference type="EMBL" id="VFK15147.1"/>
    </source>
</evidence>
<dbReference type="Pfam" id="PF05016">
    <property type="entry name" value="ParE_toxin"/>
    <property type="match status" value="1"/>
</dbReference>
<dbReference type="InterPro" id="IPR007712">
    <property type="entry name" value="RelE/ParE_toxin"/>
</dbReference>
<dbReference type="PANTHER" id="PTHR33755:SF6">
    <property type="entry name" value="PLASMID STABILIZATION SYSTEM PROTEIN"/>
    <property type="match status" value="1"/>
</dbReference>
<proteinExistence type="inferred from homology"/>
<dbReference type="AlphaFoldDB" id="A0A450TCF6"/>
<evidence type="ECO:0000256" key="1">
    <source>
        <dbReference type="ARBA" id="ARBA00006226"/>
    </source>
</evidence>
<sequence length="117" mass="13285">MSYTSILSTLVSAQVQNSAIESTRQAYRDIDAVHDYIARDNPIAAQGVLDKIEAMIDHLPRNPALGRAGRVMRTRELVVPSVPYIVVYSLEEEFIDILAIIHTARRWPVRFRRSQHG</sequence>
<dbReference type="PANTHER" id="PTHR33755">
    <property type="entry name" value="TOXIN PARE1-RELATED"/>
    <property type="match status" value="1"/>
</dbReference>